<dbReference type="Gene3D" id="1.20.120.520">
    <property type="entry name" value="nmb1532 protein domain like"/>
    <property type="match status" value="1"/>
</dbReference>
<dbReference type="Pfam" id="PF04282">
    <property type="entry name" value="DUF438"/>
    <property type="match status" value="1"/>
</dbReference>
<dbReference type="Gene3D" id="3.30.450.20">
    <property type="entry name" value="PAS domain"/>
    <property type="match status" value="1"/>
</dbReference>
<reference evidence="4" key="1">
    <citation type="submission" date="2019-08" db="EMBL/GenBank/DDBJ databases">
        <authorList>
            <person name="Kucharzyk K."/>
            <person name="Murdoch R.W."/>
            <person name="Higgins S."/>
            <person name="Loffler F."/>
        </authorList>
    </citation>
    <scope>NUCLEOTIDE SEQUENCE</scope>
</reference>
<keyword evidence="1" id="KW-0175">Coiled coil</keyword>
<dbReference type="PANTHER" id="PTHR39966:SF3">
    <property type="entry name" value="DUF438 DOMAIN-CONTAINING PROTEIN"/>
    <property type="match status" value="1"/>
</dbReference>
<evidence type="ECO:0000259" key="2">
    <source>
        <dbReference type="Pfam" id="PF01814"/>
    </source>
</evidence>
<gene>
    <name evidence="4" type="ORF">SDC9_107235</name>
</gene>
<dbReference type="AlphaFoldDB" id="A0A645BF99"/>
<evidence type="ECO:0000313" key="4">
    <source>
        <dbReference type="EMBL" id="MPM60384.1"/>
    </source>
</evidence>
<protein>
    <recommendedName>
        <fullName evidence="5">Hemerythrin-like domain-containing protein</fullName>
    </recommendedName>
</protein>
<organism evidence="4">
    <name type="scientific">bioreactor metagenome</name>
    <dbReference type="NCBI Taxonomy" id="1076179"/>
    <lineage>
        <taxon>unclassified sequences</taxon>
        <taxon>metagenomes</taxon>
        <taxon>ecological metagenomes</taxon>
    </lineage>
</organism>
<dbReference type="InterPro" id="IPR007380">
    <property type="entry name" value="DUF438"/>
</dbReference>
<evidence type="ECO:0000256" key="1">
    <source>
        <dbReference type="SAM" id="Coils"/>
    </source>
</evidence>
<evidence type="ECO:0008006" key="5">
    <source>
        <dbReference type="Google" id="ProtNLM"/>
    </source>
</evidence>
<dbReference type="GO" id="GO:0005886">
    <property type="term" value="C:plasma membrane"/>
    <property type="evidence" value="ECO:0007669"/>
    <property type="project" value="TreeGrafter"/>
</dbReference>
<name>A0A645BF99_9ZZZZ</name>
<feature type="coiled-coil region" evidence="1">
    <location>
        <begin position="180"/>
        <end position="207"/>
    </location>
</feature>
<dbReference type="EMBL" id="VSSQ01017774">
    <property type="protein sequence ID" value="MPM60384.1"/>
    <property type="molecule type" value="Genomic_DNA"/>
</dbReference>
<dbReference type="Pfam" id="PF01814">
    <property type="entry name" value="Hemerythrin"/>
    <property type="match status" value="1"/>
</dbReference>
<dbReference type="PANTHER" id="PTHR39966">
    <property type="entry name" value="BLL2471 PROTEIN-RELATED"/>
    <property type="match status" value="1"/>
</dbReference>
<comment type="caution">
    <text evidence="4">The sequence shown here is derived from an EMBL/GenBank/DDBJ whole genome shotgun (WGS) entry which is preliminary data.</text>
</comment>
<dbReference type="Pfam" id="PF13596">
    <property type="entry name" value="PAS_10"/>
    <property type="match status" value="1"/>
</dbReference>
<proteinExistence type="predicted"/>
<dbReference type="InterPro" id="IPR012312">
    <property type="entry name" value="Hemerythrin-like"/>
</dbReference>
<feature type="domain" description="Hemerythrin-like" evidence="2">
    <location>
        <begin position="97"/>
        <end position="216"/>
    </location>
</feature>
<feature type="domain" description="DUF438" evidence="3">
    <location>
        <begin position="9"/>
        <end position="75"/>
    </location>
</feature>
<accession>A0A645BF99</accession>
<evidence type="ECO:0000259" key="3">
    <source>
        <dbReference type="Pfam" id="PF04282"/>
    </source>
</evidence>
<sequence length="408" mass="45804">MDENKILKLKTIIEKLHAGVSSDDVKKEFEAEFGSVSAEELAAAERKLMEDGAIQVEQVQKLCDVHASVFGGSVEEIHQGKQVDKTPGHPAFVFIKENEGLKAFLDGDFSKAVQAYKTQKDEESKKNLLAVLKTLSKLDKHYLRKENLFFPYLEKAGITAPPKVMWGVDDEIRGLWKLVIKTLETSSEVLEAELAKLEEQVRSMIDKENNILLPMLQGCMDGDAWLTVGRDSGDIGYCFNGGIEGASPSDATTWYRWNASMSGKEDYAPKQENANEIVLPSGHMNLEELTWMLNTLPGDVTFVGADDTVRYFSEGKDRVFPRTRSIVGREVAHCHPPKSLKVVEKLVEDFKAGRKDSESFWLQKGTKFILIRYYAVRNEKAEYLGVLEVTEEISSLRSLEGQKTLLSE</sequence>